<name>A0A4Y2CPV1_ARAVE</name>
<accession>A0A4Y2CPV1</accession>
<gene>
    <name evidence="5" type="primary">Ets65A_1</name>
    <name evidence="5" type="ORF">AVEN_266376_1</name>
</gene>
<dbReference type="SMART" id="SM00413">
    <property type="entry name" value="ETS"/>
    <property type="match status" value="1"/>
</dbReference>
<evidence type="ECO:0000313" key="6">
    <source>
        <dbReference type="Proteomes" id="UP000499080"/>
    </source>
</evidence>
<evidence type="ECO:0000256" key="1">
    <source>
        <dbReference type="ARBA" id="ARBA00005562"/>
    </source>
</evidence>
<comment type="similarity">
    <text evidence="1 3">Belongs to the ETS family.</text>
</comment>
<keyword evidence="2 3" id="KW-0238">DNA-binding</keyword>
<organism evidence="5 6">
    <name type="scientific">Araneus ventricosus</name>
    <name type="common">Orbweaver spider</name>
    <name type="synonym">Epeira ventricosa</name>
    <dbReference type="NCBI Taxonomy" id="182803"/>
    <lineage>
        <taxon>Eukaryota</taxon>
        <taxon>Metazoa</taxon>
        <taxon>Ecdysozoa</taxon>
        <taxon>Arthropoda</taxon>
        <taxon>Chelicerata</taxon>
        <taxon>Arachnida</taxon>
        <taxon>Araneae</taxon>
        <taxon>Araneomorphae</taxon>
        <taxon>Entelegynae</taxon>
        <taxon>Araneoidea</taxon>
        <taxon>Araneidae</taxon>
        <taxon>Araneus</taxon>
    </lineage>
</organism>
<evidence type="ECO:0000259" key="4">
    <source>
        <dbReference type="PROSITE" id="PS50061"/>
    </source>
</evidence>
<dbReference type="GO" id="GO:0030154">
    <property type="term" value="P:cell differentiation"/>
    <property type="evidence" value="ECO:0007669"/>
    <property type="project" value="TreeGrafter"/>
</dbReference>
<protein>
    <submittedName>
        <fullName evidence="5">DNA-binding protein D-ETS-3</fullName>
    </submittedName>
</protein>
<evidence type="ECO:0000313" key="5">
    <source>
        <dbReference type="EMBL" id="GBM06430.1"/>
    </source>
</evidence>
<dbReference type="InterPro" id="IPR036388">
    <property type="entry name" value="WH-like_DNA-bd_sf"/>
</dbReference>
<dbReference type="Proteomes" id="UP000499080">
    <property type="component" value="Unassembled WGS sequence"/>
</dbReference>
<dbReference type="SUPFAM" id="SSF46785">
    <property type="entry name" value="Winged helix' DNA-binding domain"/>
    <property type="match status" value="1"/>
</dbReference>
<dbReference type="PROSITE" id="PS50061">
    <property type="entry name" value="ETS_DOMAIN_3"/>
    <property type="match status" value="1"/>
</dbReference>
<comment type="subcellular location">
    <subcellularLocation>
        <location evidence="3">Nucleus</location>
    </subcellularLocation>
</comment>
<dbReference type="PANTHER" id="PTHR11849:SF304">
    <property type="entry name" value="DNA-BINDING PROTEIN D-ETS-3"/>
    <property type="match status" value="1"/>
</dbReference>
<dbReference type="InterPro" id="IPR036390">
    <property type="entry name" value="WH_DNA-bd_sf"/>
</dbReference>
<proteinExistence type="inferred from homology"/>
<dbReference type="EMBL" id="BGPR01000228">
    <property type="protein sequence ID" value="GBM06430.1"/>
    <property type="molecule type" value="Genomic_DNA"/>
</dbReference>
<comment type="caution">
    <text evidence="5">The sequence shown here is derived from an EMBL/GenBank/DDBJ whole genome shotgun (WGS) entry which is preliminary data.</text>
</comment>
<dbReference type="OrthoDB" id="10067219at2759"/>
<dbReference type="InterPro" id="IPR046328">
    <property type="entry name" value="ETS_fam"/>
</dbReference>
<dbReference type="PANTHER" id="PTHR11849">
    <property type="entry name" value="ETS"/>
    <property type="match status" value="1"/>
</dbReference>
<dbReference type="Gene3D" id="1.10.10.10">
    <property type="entry name" value="Winged helix-like DNA-binding domain superfamily/Winged helix DNA-binding domain"/>
    <property type="match status" value="1"/>
</dbReference>
<dbReference type="Pfam" id="PF00178">
    <property type="entry name" value="Ets"/>
    <property type="match status" value="1"/>
</dbReference>
<dbReference type="GO" id="GO:0000981">
    <property type="term" value="F:DNA-binding transcription factor activity, RNA polymerase II-specific"/>
    <property type="evidence" value="ECO:0007669"/>
    <property type="project" value="TreeGrafter"/>
</dbReference>
<dbReference type="GO" id="GO:0005634">
    <property type="term" value="C:nucleus"/>
    <property type="evidence" value="ECO:0007669"/>
    <property type="project" value="UniProtKB-SubCell"/>
</dbReference>
<evidence type="ECO:0000256" key="2">
    <source>
        <dbReference type="ARBA" id="ARBA00023125"/>
    </source>
</evidence>
<dbReference type="InterPro" id="IPR000418">
    <property type="entry name" value="Ets_dom"/>
</dbReference>
<dbReference type="AlphaFoldDB" id="A0A4Y2CPV1"/>
<feature type="domain" description="ETS" evidence="4">
    <location>
        <begin position="1"/>
        <end position="32"/>
    </location>
</feature>
<keyword evidence="3" id="KW-0539">Nucleus</keyword>
<dbReference type="GO" id="GO:0043565">
    <property type="term" value="F:sequence-specific DNA binding"/>
    <property type="evidence" value="ECO:0007669"/>
    <property type="project" value="InterPro"/>
</dbReference>
<keyword evidence="6" id="KW-1185">Reference proteome</keyword>
<reference evidence="5 6" key="1">
    <citation type="journal article" date="2019" name="Sci. Rep.">
        <title>Orb-weaving spider Araneus ventricosus genome elucidates the spidroin gene catalogue.</title>
        <authorList>
            <person name="Kono N."/>
            <person name="Nakamura H."/>
            <person name="Ohtoshi R."/>
            <person name="Moran D.A.P."/>
            <person name="Shinohara A."/>
            <person name="Yoshida Y."/>
            <person name="Fujiwara M."/>
            <person name="Mori M."/>
            <person name="Tomita M."/>
            <person name="Arakawa K."/>
        </authorList>
    </citation>
    <scope>NUCLEOTIDE SEQUENCE [LARGE SCALE GENOMIC DNA]</scope>
</reference>
<sequence>MNYDKLSRALRYYYDKNIMTKVHGKRYAYKFDFHGLTQQTSQPSLSDPSTAYKYQTDLLFPNYTHGHKLNFGVNPHHGPVAPPSNLFQTPTSYWSSPSSGIYTSIPTTHALPHHHSGSVPSHYPHYA</sequence>
<evidence type="ECO:0000256" key="3">
    <source>
        <dbReference type="RuleBase" id="RU004019"/>
    </source>
</evidence>